<dbReference type="InterPro" id="IPR016473">
    <property type="entry name" value="dCMP_deaminase"/>
</dbReference>
<gene>
    <name evidence="8" type="ORF">CPT_Serbin_049</name>
</gene>
<dbReference type="InterPro" id="IPR016193">
    <property type="entry name" value="Cytidine_deaminase-like"/>
</dbReference>
<evidence type="ECO:0000256" key="3">
    <source>
        <dbReference type="ARBA" id="ARBA00022801"/>
    </source>
</evidence>
<protein>
    <submittedName>
        <fullName evidence="8">Cytidine deaminase</fullName>
    </submittedName>
</protein>
<keyword evidence="3" id="KW-0378">Hydrolase</keyword>
<feature type="binding site" evidence="6">
    <location>
        <position position="100"/>
    </location>
    <ligand>
        <name>Zn(2+)</name>
        <dbReference type="ChEBI" id="CHEBI:29105"/>
        <note>catalytic</note>
    </ligand>
</feature>
<accession>A0A482MH33</accession>
<dbReference type="PANTHER" id="PTHR11086:SF18">
    <property type="entry name" value="DEOXYCYTIDYLATE DEAMINASE"/>
    <property type="match status" value="1"/>
</dbReference>
<name>A0A482MH33_9CAUD</name>
<evidence type="ECO:0000256" key="6">
    <source>
        <dbReference type="PIRSR" id="PIRSR006019-2"/>
    </source>
</evidence>
<dbReference type="Gene3D" id="3.40.140.10">
    <property type="entry name" value="Cytidine Deaminase, domain 2"/>
    <property type="match status" value="1"/>
</dbReference>
<dbReference type="PROSITE" id="PS00903">
    <property type="entry name" value="CYT_DCMP_DEAMINASES_1"/>
    <property type="match status" value="1"/>
</dbReference>
<feature type="binding site" evidence="6">
    <location>
        <position position="97"/>
    </location>
    <ligand>
        <name>Zn(2+)</name>
        <dbReference type="ChEBI" id="CHEBI:29105"/>
        <note>catalytic</note>
    </ligand>
</feature>
<dbReference type="GO" id="GO:0004132">
    <property type="term" value="F:dCMP deaminase activity"/>
    <property type="evidence" value="ECO:0007669"/>
    <property type="project" value="InterPro"/>
</dbReference>
<dbReference type="Proteomes" id="UP000308339">
    <property type="component" value="Segment"/>
</dbReference>
<dbReference type="InterPro" id="IPR015517">
    <property type="entry name" value="dCMP_deaminase-rel"/>
</dbReference>
<keyword evidence="4 6" id="KW-0862">Zinc</keyword>
<dbReference type="Pfam" id="PF00383">
    <property type="entry name" value="dCMP_cyt_deam_1"/>
    <property type="match status" value="1"/>
</dbReference>
<evidence type="ECO:0000313" key="8">
    <source>
        <dbReference type="EMBL" id="QBQ72965.1"/>
    </source>
</evidence>
<dbReference type="SUPFAM" id="SSF53927">
    <property type="entry name" value="Cytidine deaminase-like"/>
    <property type="match status" value="1"/>
</dbReference>
<comment type="similarity">
    <text evidence="1">Belongs to the cytidine and deoxycytidylate deaminase family.</text>
</comment>
<keyword evidence="9" id="KW-1185">Reference proteome</keyword>
<evidence type="ECO:0000256" key="1">
    <source>
        <dbReference type="ARBA" id="ARBA00006576"/>
    </source>
</evidence>
<dbReference type="PIRSF" id="PIRSF006019">
    <property type="entry name" value="dCMP_deaminase"/>
    <property type="match status" value="1"/>
</dbReference>
<feature type="binding site" evidence="6">
    <location>
        <position position="68"/>
    </location>
    <ligand>
        <name>Zn(2+)</name>
        <dbReference type="ChEBI" id="CHEBI:29105"/>
        <note>catalytic</note>
    </ligand>
</feature>
<keyword evidence="2 6" id="KW-0479">Metal-binding</keyword>
<evidence type="ECO:0000259" key="7">
    <source>
        <dbReference type="PROSITE" id="PS51747"/>
    </source>
</evidence>
<dbReference type="PANTHER" id="PTHR11086">
    <property type="entry name" value="DEOXYCYTIDYLATE DEAMINASE-RELATED"/>
    <property type="match status" value="1"/>
</dbReference>
<sequence length="158" mass="17231">MRITRDEMLMMMAHVSAGRGTCLRLRVGAVIAIESRVVSQGYNGSPAGEPHCTPESCNPSSPCTRTIHAEVNAINWAKAYGIIDLSKATLYVTDSPCMACSQEIYAAGIRNVVYDREYRIRTGIEWLLEKGVQVSQCSISLATVASCVTLRTTPACRE</sequence>
<feature type="domain" description="CMP/dCMP-type deaminase" evidence="7">
    <location>
        <begin position="4"/>
        <end position="135"/>
    </location>
</feature>
<proteinExistence type="inferred from homology"/>
<dbReference type="PROSITE" id="PS51747">
    <property type="entry name" value="CYT_DCMP_DEAMINASES_2"/>
    <property type="match status" value="1"/>
</dbReference>
<dbReference type="GO" id="GO:0008270">
    <property type="term" value="F:zinc ion binding"/>
    <property type="evidence" value="ECO:0007669"/>
    <property type="project" value="InterPro"/>
</dbReference>
<evidence type="ECO:0000313" key="9">
    <source>
        <dbReference type="Proteomes" id="UP000308339"/>
    </source>
</evidence>
<organism evidence="8 9">
    <name type="scientific">Serratia phage Serbin</name>
    <dbReference type="NCBI Taxonomy" id="2562181"/>
    <lineage>
        <taxon>Viruses</taxon>
        <taxon>Duplodnaviria</taxon>
        <taxon>Heunggongvirae</taxon>
        <taxon>Uroviricota</taxon>
        <taxon>Caudoviricetes</taxon>
        <taxon>Serbinvirus</taxon>
        <taxon>Serbinvirus serbin</taxon>
    </lineage>
</organism>
<feature type="active site" description="Proton donor" evidence="5">
    <location>
        <position position="70"/>
    </location>
</feature>
<dbReference type="GO" id="GO:0006220">
    <property type="term" value="P:pyrimidine nucleotide metabolic process"/>
    <property type="evidence" value="ECO:0007669"/>
    <property type="project" value="InterPro"/>
</dbReference>
<evidence type="ECO:0000256" key="4">
    <source>
        <dbReference type="ARBA" id="ARBA00022833"/>
    </source>
</evidence>
<comment type="cofactor">
    <cofactor evidence="6">
        <name>Zn(2+)</name>
        <dbReference type="ChEBI" id="CHEBI:29105"/>
    </cofactor>
</comment>
<reference evidence="8 9" key="1">
    <citation type="journal article" date="2019" name="Microbiol. Resour. Announc.">
        <title>Complete Genome Sequence of Serratia marcescens Siphophage Serbin.</title>
        <authorList>
            <person name="Williams E.A."/>
            <person name="Hopson H."/>
            <person name="Rodriguez A."/>
            <person name="Kongari R."/>
            <person name="Bonasera R."/>
            <person name="Hernandez-Morales A.C."/>
            <person name="Liu M."/>
        </authorList>
    </citation>
    <scope>NUCLEOTIDE SEQUENCE [LARGE SCALE GENOMIC DNA]</scope>
</reference>
<evidence type="ECO:0000256" key="2">
    <source>
        <dbReference type="ARBA" id="ARBA00022723"/>
    </source>
</evidence>
<dbReference type="InterPro" id="IPR002125">
    <property type="entry name" value="CMP_dCMP_dom"/>
</dbReference>
<dbReference type="InterPro" id="IPR016192">
    <property type="entry name" value="APOBEC/CMP_deaminase_Zn-bd"/>
</dbReference>
<dbReference type="EMBL" id="MK608336">
    <property type="protein sequence ID" value="QBQ72965.1"/>
    <property type="molecule type" value="Genomic_DNA"/>
</dbReference>
<evidence type="ECO:0000256" key="5">
    <source>
        <dbReference type="PIRSR" id="PIRSR006019-1"/>
    </source>
</evidence>